<feature type="signal peptide" evidence="1">
    <location>
        <begin position="1"/>
        <end position="20"/>
    </location>
</feature>
<feature type="chain" id="PRO_5026756447" evidence="1">
    <location>
        <begin position="21"/>
        <end position="92"/>
    </location>
</feature>
<organism evidence="2">
    <name type="scientific">Solanum chilense</name>
    <name type="common">Tomato</name>
    <name type="synonym">Lycopersicon chilense</name>
    <dbReference type="NCBI Taxonomy" id="4083"/>
    <lineage>
        <taxon>Eukaryota</taxon>
        <taxon>Viridiplantae</taxon>
        <taxon>Streptophyta</taxon>
        <taxon>Embryophyta</taxon>
        <taxon>Tracheophyta</taxon>
        <taxon>Spermatophyta</taxon>
        <taxon>Magnoliopsida</taxon>
        <taxon>eudicotyledons</taxon>
        <taxon>Gunneridae</taxon>
        <taxon>Pentapetalae</taxon>
        <taxon>asterids</taxon>
        <taxon>lamiids</taxon>
        <taxon>Solanales</taxon>
        <taxon>Solanaceae</taxon>
        <taxon>Solanoideae</taxon>
        <taxon>Solaneae</taxon>
        <taxon>Solanum</taxon>
        <taxon>Solanum subgen. Lycopersicon</taxon>
    </lineage>
</organism>
<sequence>MVRKCIFLAYLIFLSFFVMTSIPKSTKRYDQEDHLQSAFVMCYQFQRIHHSPPFPPPLSSPSLSSSSLLDEIDPRFGAEKRLIPFDPNPCTN</sequence>
<proteinExistence type="predicted"/>
<dbReference type="EMBL" id="RXGB01007710">
    <property type="protein sequence ID" value="TMW85179.1"/>
    <property type="molecule type" value="Genomic_DNA"/>
</dbReference>
<feature type="non-terminal residue" evidence="2">
    <location>
        <position position="92"/>
    </location>
</feature>
<dbReference type="AlphaFoldDB" id="A0A6N2ATV6"/>
<gene>
    <name evidence="2" type="ORF">EJD97_023618</name>
</gene>
<keyword evidence="1" id="KW-0732">Signal</keyword>
<accession>A0A6N2ATV6</accession>
<name>A0A6N2ATV6_SOLCI</name>
<evidence type="ECO:0000256" key="1">
    <source>
        <dbReference type="SAM" id="SignalP"/>
    </source>
</evidence>
<comment type="caution">
    <text evidence="2">The sequence shown here is derived from an EMBL/GenBank/DDBJ whole genome shotgun (WGS) entry which is preliminary data.</text>
</comment>
<protein>
    <submittedName>
        <fullName evidence="2">Uncharacterized protein</fullName>
    </submittedName>
</protein>
<reference evidence="2" key="1">
    <citation type="submission" date="2019-05" db="EMBL/GenBank/DDBJ databases">
        <title>The de novo reference genome and transcriptome assemblies of the wild tomato species Solanum chilense.</title>
        <authorList>
            <person name="Stam R."/>
            <person name="Nosenko T."/>
            <person name="Hoerger A.C."/>
            <person name="Stephan W."/>
            <person name="Seidel M.A."/>
            <person name="Kuhn J.M.M."/>
            <person name="Haberer G."/>
            <person name="Tellier A."/>
        </authorList>
    </citation>
    <scope>NUCLEOTIDE SEQUENCE</scope>
    <source>
        <tissue evidence="2">Mature leaves</tissue>
    </source>
</reference>
<evidence type="ECO:0000313" key="2">
    <source>
        <dbReference type="EMBL" id="TMW85179.1"/>
    </source>
</evidence>